<dbReference type="PANTHER" id="PTHR15615">
    <property type="match status" value="1"/>
</dbReference>
<dbReference type="EMBL" id="SNRW01008061">
    <property type="protein sequence ID" value="KAA6380177.1"/>
    <property type="molecule type" value="Genomic_DNA"/>
</dbReference>
<dbReference type="Gene3D" id="1.10.472.10">
    <property type="entry name" value="Cyclin-like"/>
    <property type="match status" value="1"/>
</dbReference>
<dbReference type="InterPro" id="IPR036915">
    <property type="entry name" value="Cyclin-like_sf"/>
</dbReference>
<dbReference type="SUPFAM" id="SSF47954">
    <property type="entry name" value="Cyclin-like"/>
    <property type="match status" value="1"/>
</dbReference>
<dbReference type="AlphaFoldDB" id="A0A5J4VCI5"/>
<gene>
    <name evidence="1" type="ORF">EZS28_024296</name>
</gene>
<dbReference type="GO" id="GO:0019901">
    <property type="term" value="F:protein kinase binding"/>
    <property type="evidence" value="ECO:0007669"/>
    <property type="project" value="InterPro"/>
</dbReference>
<evidence type="ECO:0000313" key="1">
    <source>
        <dbReference type="EMBL" id="KAA6380177.1"/>
    </source>
</evidence>
<dbReference type="PANTHER" id="PTHR15615:SF108">
    <property type="entry name" value="PROTEIN CNPPD1"/>
    <property type="match status" value="1"/>
</dbReference>
<name>A0A5J4VCI5_9EUKA</name>
<comment type="caution">
    <text evidence="1">The sequence shown here is derived from an EMBL/GenBank/DDBJ whole genome shotgun (WGS) entry which is preliminary data.</text>
</comment>
<dbReference type="OrthoDB" id="286814at2759"/>
<evidence type="ECO:0000313" key="2">
    <source>
        <dbReference type="Proteomes" id="UP000324800"/>
    </source>
</evidence>
<dbReference type="Proteomes" id="UP000324800">
    <property type="component" value="Unassembled WGS sequence"/>
</dbReference>
<dbReference type="InterPro" id="IPR013922">
    <property type="entry name" value="Cyclin_PHO80-like"/>
</dbReference>
<proteinExistence type="predicted"/>
<accession>A0A5J4VCI5</accession>
<protein>
    <submittedName>
        <fullName evidence="1">Uncharacterized protein</fullName>
    </submittedName>
</protein>
<reference evidence="1 2" key="1">
    <citation type="submission" date="2019-03" db="EMBL/GenBank/DDBJ databases">
        <title>Single cell metagenomics reveals metabolic interactions within the superorganism composed of flagellate Streblomastix strix and complex community of Bacteroidetes bacteria on its surface.</title>
        <authorList>
            <person name="Treitli S.C."/>
            <person name="Kolisko M."/>
            <person name="Husnik F."/>
            <person name="Keeling P."/>
            <person name="Hampl V."/>
        </authorList>
    </citation>
    <scope>NUCLEOTIDE SEQUENCE [LARGE SCALE GENOMIC DNA]</scope>
    <source>
        <strain evidence="1">ST1C</strain>
    </source>
</reference>
<organism evidence="1 2">
    <name type="scientific">Streblomastix strix</name>
    <dbReference type="NCBI Taxonomy" id="222440"/>
    <lineage>
        <taxon>Eukaryota</taxon>
        <taxon>Metamonada</taxon>
        <taxon>Preaxostyla</taxon>
        <taxon>Oxymonadida</taxon>
        <taxon>Streblomastigidae</taxon>
        <taxon>Streblomastix</taxon>
    </lineage>
</organism>
<dbReference type="Pfam" id="PF08613">
    <property type="entry name" value="Cyclin"/>
    <property type="match status" value="1"/>
</dbReference>
<sequence length="264" mass="30038">MKNGSEKKLAYITMTSVDNKSANTNVSKSENIKCNTSYEPGNESEEINVPDRWTRLSDQNDFKYSTESAINANQEISTPEFDSGTIPDKVIKFSAFCIARVVQLRVSDAQLSTAAQIEYFLGRMRREAGLRTTELLQALALIDTISRQNLEQQPFELTKENVFLVLLVCVMIAHKSNCDRPFSNGWWSRKFGATLPTINESEVFILKLLNFNTLVPLSTYQAYHKTIFLVEPFMLQQVENVNKCECESKTKQESNPDPEQLQLN</sequence>